<comment type="catalytic activity">
    <reaction evidence="7">
        <text>L-arginyl-[protein] + 2 S-adenosyl-L-methionine = N(omega),N(omega)'-dimethyl-L-arginyl-[protein] + 2 S-adenosyl-L-homocysteine + 2 H(+)</text>
        <dbReference type="Rhea" id="RHEA:48108"/>
        <dbReference type="Rhea" id="RHEA-COMP:10532"/>
        <dbReference type="Rhea" id="RHEA-COMP:11992"/>
        <dbReference type="ChEBI" id="CHEBI:15378"/>
        <dbReference type="ChEBI" id="CHEBI:29965"/>
        <dbReference type="ChEBI" id="CHEBI:57856"/>
        <dbReference type="ChEBI" id="CHEBI:59789"/>
        <dbReference type="ChEBI" id="CHEBI:88221"/>
        <dbReference type="EC" id="2.1.1.320"/>
    </reaction>
</comment>
<evidence type="ECO:0000256" key="6">
    <source>
        <dbReference type="ARBA" id="ARBA00023128"/>
    </source>
</evidence>
<dbReference type="Proteomes" id="UP000515788">
    <property type="component" value="Chromosome 8"/>
</dbReference>
<comment type="subcellular location">
    <subcellularLocation>
        <location evidence="1">Mitochondrion</location>
    </subcellularLocation>
</comment>
<gene>
    <name evidence="8" type="ORF">HG536_0H02790</name>
</gene>
<dbReference type="AlphaFoldDB" id="A0A7G3ZN18"/>
<dbReference type="GeneID" id="59328170"/>
<dbReference type="EC" id="2.1.1.320" evidence="3"/>
<dbReference type="GO" id="GO:0035243">
    <property type="term" value="F:protein-arginine omega-N symmetric methyltransferase activity"/>
    <property type="evidence" value="ECO:0007669"/>
    <property type="project" value="UniProtKB-EC"/>
</dbReference>
<evidence type="ECO:0000256" key="4">
    <source>
        <dbReference type="ARBA" id="ARBA00022603"/>
    </source>
</evidence>
<dbReference type="OrthoDB" id="17415at2759"/>
<evidence type="ECO:0000313" key="8">
    <source>
        <dbReference type="EMBL" id="QLL34904.1"/>
    </source>
</evidence>
<dbReference type="Pfam" id="PF02636">
    <property type="entry name" value="Methyltransf_28"/>
    <property type="match status" value="1"/>
</dbReference>
<dbReference type="RefSeq" id="XP_037141578.1">
    <property type="nucleotide sequence ID" value="XM_037285682.1"/>
</dbReference>
<comment type="similarity">
    <text evidence="2">Belongs to the NDUFAF7 family.</text>
</comment>
<proteinExistence type="inferred from homology"/>
<dbReference type="GO" id="GO:0032259">
    <property type="term" value="P:methylation"/>
    <property type="evidence" value="ECO:0007669"/>
    <property type="project" value="UniProtKB-KW"/>
</dbReference>
<evidence type="ECO:0000256" key="5">
    <source>
        <dbReference type="ARBA" id="ARBA00022679"/>
    </source>
</evidence>
<evidence type="ECO:0000256" key="1">
    <source>
        <dbReference type="ARBA" id="ARBA00004173"/>
    </source>
</evidence>
<keyword evidence="6" id="KW-0496">Mitochondrion</keyword>
<evidence type="ECO:0000256" key="3">
    <source>
        <dbReference type="ARBA" id="ARBA00011935"/>
    </source>
</evidence>
<protein>
    <recommendedName>
        <fullName evidence="3">type II protein arginine methyltransferase</fullName>
        <ecNumber evidence="3">2.1.1.320</ecNumber>
    </recommendedName>
</protein>
<keyword evidence="4" id="KW-0489">Methyltransferase</keyword>
<organism evidence="8 9">
    <name type="scientific">Torulaspora globosa</name>
    <dbReference type="NCBI Taxonomy" id="48254"/>
    <lineage>
        <taxon>Eukaryota</taxon>
        <taxon>Fungi</taxon>
        <taxon>Dikarya</taxon>
        <taxon>Ascomycota</taxon>
        <taxon>Saccharomycotina</taxon>
        <taxon>Saccharomycetes</taxon>
        <taxon>Saccharomycetales</taxon>
        <taxon>Saccharomycetaceae</taxon>
        <taxon>Torulaspora</taxon>
    </lineage>
</organism>
<accession>A0A7G3ZN18</accession>
<dbReference type="GO" id="GO:0005739">
    <property type="term" value="C:mitochondrion"/>
    <property type="evidence" value="ECO:0007669"/>
    <property type="project" value="UniProtKB-SubCell"/>
</dbReference>
<dbReference type="InterPro" id="IPR003788">
    <property type="entry name" value="NDUFAF7"/>
</dbReference>
<dbReference type="KEGG" id="tgb:HG536_0H02790"/>
<evidence type="ECO:0000313" key="9">
    <source>
        <dbReference type="Proteomes" id="UP000515788"/>
    </source>
</evidence>
<keyword evidence="9" id="KW-1185">Reference proteome</keyword>
<evidence type="ECO:0000256" key="2">
    <source>
        <dbReference type="ARBA" id="ARBA00005891"/>
    </source>
</evidence>
<name>A0A7G3ZN18_9SACH</name>
<sequence>MRRFPGVVAQVRFKGSYPLIPIEQLRKGNGIHVGESGTLALRDYYEWLNLPSIMKHETFFTKRGELLSDLPDNTERLTLYDPILTRSIARWLLVDYKLNHYPYSDLNIINIYTDLPQSLRIAESMMGYFKQALSSNMFERIRYTMVPLHSHRQKLSGRLTRNIPGEVQIISDAAVFTSESTSSSHPQQFVIEDPVYFLMLNDIFKNTSHDLVRYNKSVGNWEQCYMDIHTSGGKSRRFDTDLDYWCDSCLSRALQKYDLGAAKQSAGFYIPTRLIQLFDLLKTVAPAHKLFAIDAPQRWHPSFLSMIRILAGYQPLRASKIVESHRSSIWRGRREDCGPRFTVDFTQIQQLYTSINESAKFCEVDDVPEFVNQWLDTGCEQSDKWAQDVLNSQLEMIGASELAILHSC</sequence>
<evidence type="ECO:0000256" key="7">
    <source>
        <dbReference type="ARBA" id="ARBA00048612"/>
    </source>
</evidence>
<keyword evidence="5" id="KW-0808">Transferase</keyword>
<dbReference type="EMBL" id="CP059253">
    <property type="protein sequence ID" value="QLL34904.1"/>
    <property type="molecule type" value="Genomic_DNA"/>
</dbReference>
<reference evidence="8 9" key="1">
    <citation type="submission" date="2020-06" db="EMBL/GenBank/DDBJ databases">
        <title>The yeast mating-type switching endonuclease HO is a domesticated member of an unorthodox homing genetic element family.</title>
        <authorList>
            <person name="Coughlan A.Y."/>
            <person name="Lombardi L."/>
            <person name="Braun-Galleani S."/>
            <person name="Martos A.R."/>
            <person name="Galeote V."/>
            <person name="Bigey F."/>
            <person name="Dequin S."/>
            <person name="Byrne K.P."/>
            <person name="Wolfe K.H."/>
        </authorList>
    </citation>
    <scope>NUCLEOTIDE SEQUENCE [LARGE SCALE GENOMIC DNA]</scope>
    <source>
        <strain evidence="8 9">CBS764</strain>
    </source>
</reference>